<dbReference type="EMBL" id="AOHU01000094">
    <property type="protein sequence ID" value="ELY27168.1"/>
    <property type="molecule type" value="Genomic_DNA"/>
</dbReference>
<proteinExistence type="predicted"/>
<protein>
    <submittedName>
        <fullName evidence="2">Uncharacterized protein</fullName>
    </submittedName>
</protein>
<reference evidence="3" key="1">
    <citation type="submission" date="2012-11" db="EMBL/GenBank/DDBJ databases">
        <authorList>
            <person name="Becker E.A."/>
            <person name="Seitzer P."/>
            <person name="Tritt A."/>
            <person name="Larsen D."/>
            <person name="Yao A."/>
            <person name="Wu D."/>
            <person name="Darling A."/>
            <person name="Eisen J.A."/>
            <person name="Facciotti M.T."/>
        </authorList>
    </citation>
    <scope>NUCLEOTIDE SEQUENCE [LARGE SCALE GENOMIC DNA]</scope>
    <source>
        <strain evidence="3">ATCC 29605 / DSM 3757 / JCM 8879 / NBRC 14742 / NCIMB 2012 / VKM B-1768 / DS2</strain>
    </source>
</reference>
<name>L9USM1_HALVD</name>
<accession>L9USM1</accession>
<dbReference type="PATRIC" id="fig|309800.29.peg.2695"/>
<feature type="transmembrane region" description="Helical" evidence="1">
    <location>
        <begin position="6"/>
        <end position="26"/>
    </location>
</feature>
<organism evidence="2 3">
    <name type="scientific">Haloferax volcanii (strain ATCC 29605 / DSM 3757 / JCM 8879 / NBRC 14742 / NCIMB 2012 / VKM B-1768 / DS2)</name>
    <name type="common">Halobacterium volcanii</name>
    <dbReference type="NCBI Taxonomy" id="309800"/>
    <lineage>
        <taxon>Archaea</taxon>
        <taxon>Methanobacteriati</taxon>
        <taxon>Methanobacteriota</taxon>
        <taxon>Stenosarchaea group</taxon>
        <taxon>Halobacteria</taxon>
        <taxon>Halobacteriales</taxon>
        <taxon>Haloferacaceae</taxon>
        <taxon>Haloferax</taxon>
    </lineage>
</organism>
<evidence type="ECO:0000313" key="2">
    <source>
        <dbReference type="EMBL" id="ELY27168.1"/>
    </source>
</evidence>
<keyword evidence="1" id="KW-0812">Transmembrane</keyword>
<evidence type="ECO:0000256" key="1">
    <source>
        <dbReference type="SAM" id="Phobius"/>
    </source>
</evidence>
<keyword evidence="1" id="KW-1133">Transmembrane helix</keyword>
<keyword evidence="1" id="KW-0472">Membrane</keyword>
<evidence type="ECO:0000313" key="3">
    <source>
        <dbReference type="Proteomes" id="UP000011532"/>
    </source>
</evidence>
<reference evidence="2 3" key="2">
    <citation type="journal article" date="2014" name="PLoS Genet.">
        <title>Phylogenetically driven sequencing of extremely halophilic archaea reveals strategies for static and dynamic osmo-response.</title>
        <authorList>
            <person name="Becker E.A."/>
            <person name="Seitzer P.M."/>
            <person name="Tritt A."/>
            <person name="Larsen D."/>
            <person name="Krusor M."/>
            <person name="Yao A.I."/>
            <person name="Wu D."/>
            <person name="Madern D."/>
            <person name="Eisen J.A."/>
            <person name="Darling A.E."/>
            <person name="Facciotti M.T."/>
        </authorList>
    </citation>
    <scope>NUCLEOTIDE SEQUENCE [LARGE SCALE GENOMIC DNA]</scope>
    <source>
        <strain evidence="3">ATCC 29605 / DSM 3757 / JCM 8879 / NBRC 14742 / NCIMB 2012 / VKM B-1768 / DS2</strain>
    </source>
</reference>
<sequence>MASQLQAVFSALYLWGIGVLTLFNSIRMFQAFALDKNIEIFCEFFELDHQFLLMTCQLLLHLVRKLFFETVCVVEPILKRAGEQFTLDRVDFVTI</sequence>
<dbReference type="Proteomes" id="UP000011532">
    <property type="component" value="Unassembled WGS sequence"/>
</dbReference>
<dbReference type="AlphaFoldDB" id="L9USM1"/>
<gene>
    <name evidence="2" type="ORF">C498_14021</name>
</gene>
<comment type="caution">
    <text evidence="2">The sequence shown here is derived from an EMBL/GenBank/DDBJ whole genome shotgun (WGS) entry which is preliminary data.</text>
</comment>